<accession>A0ABQ2M630</accession>
<feature type="transmembrane region" description="Helical" evidence="8">
    <location>
        <begin position="62"/>
        <end position="82"/>
    </location>
</feature>
<dbReference type="CDD" id="cd17369">
    <property type="entry name" value="MFS_ShiA_like"/>
    <property type="match status" value="1"/>
</dbReference>
<dbReference type="PANTHER" id="PTHR43045">
    <property type="entry name" value="SHIKIMATE TRANSPORTER"/>
    <property type="match status" value="1"/>
</dbReference>
<feature type="transmembrane region" description="Helical" evidence="8">
    <location>
        <begin position="338"/>
        <end position="357"/>
    </location>
</feature>
<proteinExistence type="predicted"/>
<dbReference type="InterPro" id="IPR011701">
    <property type="entry name" value="MFS"/>
</dbReference>
<evidence type="ECO:0000256" key="4">
    <source>
        <dbReference type="ARBA" id="ARBA00022692"/>
    </source>
</evidence>
<evidence type="ECO:0000256" key="6">
    <source>
        <dbReference type="ARBA" id="ARBA00023136"/>
    </source>
</evidence>
<evidence type="ECO:0000256" key="5">
    <source>
        <dbReference type="ARBA" id="ARBA00022989"/>
    </source>
</evidence>
<feature type="domain" description="Major facilitator superfamily (MFS) profile" evidence="9">
    <location>
        <begin position="21"/>
        <end position="431"/>
    </location>
</feature>
<feature type="transmembrane region" description="Helical" evidence="8">
    <location>
        <begin position="314"/>
        <end position="332"/>
    </location>
</feature>
<organism evidence="10 11">
    <name type="scientific">Streptomyces lasiicapitis</name>
    <dbReference type="NCBI Taxonomy" id="1923961"/>
    <lineage>
        <taxon>Bacteria</taxon>
        <taxon>Bacillati</taxon>
        <taxon>Actinomycetota</taxon>
        <taxon>Actinomycetes</taxon>
        <taxon>Kitasatosporales</taxon>
        <taxon>Streptomycetaceae</taxon>
        <taxon>Streptomyces</taxon>
    </lineage>
</organism>
<evidence type="ECO:0000256" key="8">
    <source>
        <dbReference type="SAM" id="Phobius"/>
    </source>
</evidence>
<dbReference type="RefSeq" id="WP_189174790.1">
    <property type="nucleotide sequence ID" value="NZ_BMNG01000007.1"/>
</dbReference>
<dbReference type="Pfam" id="PF07690">
    <property type="entry name" value="MFS_1"/>
    <property type="match status" value="1"/>
</dbReference>
<sequence length="469" mass="48970">MHDNPKDGPGGAGPRSGVRRAFVASLTGTALEWYDFAVYSAAAALVFGDLFFPSEDPLTGTLLAFSTYAVGYISRPLGGFVFGRLGDVIGRKKVLIATLVLIGAATFVIGVLPTYGTVGVAAPIALVLLRFAQGVGVGGEWGGAVLLSSEFGDPRRRGFYASAAQVGPPAGNLLANGVLAVLGALLSEDQFLSWGWRVAFLLSGVLVGFGLWIRAKLEETPVFKAMEAEQSRPEAPIREVFTTRPRALVAAILCRVGPDVLYAMFTVFVLTYATEELDMSRGSALAAVLIGSSLQVVLIPLAGAVSDRVNRRALYGWSAVAAGLWPFLFFLMVDGGGWVPLVLGVVVGLAIHSLMYGPQAAFIAEQFSPRLRYTGSSLAYTLAGLIGGAVAPLLFTALLSAYDSWVPLALYIALASVITVVGVWLGRDAADAAEEDAALAAGAPQEQGPASSHVHAQPSEAAVSPADVR</sequence>
<dbReference type="InterPro" id="IPR020846">
    <property type="entry name" value="MFS_dom"/>
</dbReference>
<comment type="caution">
    <text evidence="10">The sequence shown here is derived from an EMBL/GenBank/DDBJ whole genome shotgun (WGS) entry which is preliminary data.</text>
</comment>
<feature type="transmembrane region" description="Helical" evidence="8">
    <location>
        <begin position="378"/>
        <end position="402"/>
    </location>
</feature>
<feature type="transmembrane region" description="Helical" evidence="8">
    <location>
        <begin position="121"/>
        <end position="147"/>
    </location>
</feature>
<dbReference type="Gene3D" id="1.20.1250.20">
    <property type="entry name" value="MFS general substrate transporter like domains"/>
    <property type="match status" value="1"/>
</dbReference>
<feature type="compositionally biased region" description="Low complexity" evidence="7">
    <location>
        <begin position="438"/>
        <end position="450"/>
    </location>
</feature>
<dbReference type="PROSITE" id="PS50850">
    <property type="entry name" value="MFS"/>
    <property type="match status" value="1"/>
</dbReference>
<evidence type="ECO:0000313" key="11">
    <source>
        <dbReference type="Proteomes" id="UP000656881"/>
    </source>
</evidence>
<evidence type="ECO:0000259" key="9">
    <source>
        <dbReference type="PROSITE" id="PS50850"/>
    </source>
</evidence>
<gene>
    <name evidence="10" type="ORF">GCM10012286_37070</name>
</gene>
<keyword evidence="2" id="KW-0813">Transport</keyword>
<keyword evidence="4 8" id="KW-0812">Transmembrane</keyword>
<keyword evidence="11" id="KW-1185">Reference proteome</keyword>
<evidence type="ECO:0000256" key="2">
    <source>
        <dbReference type="ARBA" id="ARBA00022448"/>
    </source>
</evidence>
<feature type="transmembrane region" description="Helical" evidence="8">
    <location>
        <begin position="408"/>
        <end position="426"/>
    </location>
</feature>
<feature type="transmembrane region" description="Helical" evidence="8">
    <location>
        <begin position="94"/>
        <end position="115"/>
    </location>
</feature>
<keyword evidence="6 8" id="KW-0472">Membrane</keyword>
<feature type="transmembrane region" description="Helical" evidence="8">
    <location>
        <begin position="284"/>
        <end position="302"/>
    </location>
</feature>
<evidence type="ECO:0000256" key="3">
    <source>
        <dbReference type="ARBA" id="ARBA00022475"/>
    </source>
</evidence>
<evidence type="ECO:0000256" key="1">
    <source>
        <dbReference type="ARBA" id="ARBA00004651"/>
    </source>
</evidence>
<dbReference type="PANTHER" id="PTHR43045:SF1">
    <property type="entry name" value="SHIKIMATE TRANSPORTER"/>
    <property type="match status" value="1"/>
</dbReference>
<feature type="transmembrane region" description="Helical" evidence="8">
    <location>
        <begin position="159"/>
        <end position="182"/>
    </location>
</feature>
<keyword evidence="3" id="KW-1003">Cell membrane</keyword>
<feature type="transmembrane region" description="Helical" evidence="8">
    <location>
        <begin position="194"/>
        <end position="213"/>
    </location>
</feature>
<protein>
    <submittedName>
        <fullName evidence="10">MFS transporter</fullName>
    </submittedName>
</protein>
<keyword evidence="5 8" id="KW-1133">Transmembrane helix</keyword>
<comment type="subcellular location">
    <subcellularLocation>
        <location evidence="1">Cell membrane</location>
        <topology evidence="1">Multi-pass membrane protein</topology>
    </subcellularLocation>
</comment>
<dbReference type="SUPFAM" id="SSF103473">
    <property type="entry name" value="MFS general substrate transporter"/>
    <property type="match status" value="1"/>
</dbReference>
<feature type="region of interest" description="Disordered" evidence="7">
    <location>
        <begin position="436"/>
        <end position="469"/>
    </location>
</feature>
<dbReference type="Proteomes" id="UP000656881">
    <property type="component" value="Unassembled WGS sequence"/>
</dbReference>
<reference evidence="11" key="1">
    <citation type="journal article" date="2019" name="Int. J. Syst. Evol. Microbiol.">
        <title>The Global Catalogue of Microorganisms (GCM) 10K type strain sequencing project: providing services to taxonomists for standard genome sequencing and annotation.</title>
        <authorList>
            <consortium name="The Broad Institute Genomics Platform"/>
            <consortium name="The Broad Institute Genome Sequencing Center for Infectious Disease"/>
            <person name="Wu L."/>
            <person name="Ma J."/>
        </authorList>
    </citation>
    <scope>NUCLEOTIDE SEQUENCE [LARGE SCALE GENOMIC DNA]</scope>
    <source>
        <strain evidence="11">CGMCC 4.7349</strain>
    </source>
</reference>
<dbReference type="EMBL" id="BMNG01000007">
    <property type="protein sequence ID" value="GGO46353.1"/>
    <property type="molecule type" value="Genomic_DNA"/>
</dbReference>
<feature type="transmembrane region" description="Helical" evidence="8">
    <location>
        <begin position="247"/>
        <end position="272"/>
    </location>
</feature>
<dbReference type="InterPro" id="IPR036259">
    <property type="entry name" value="MFS_trans_sf"/>
</dbReference>
<name>A0ABQ2M630_9ACTN</name>
<evidence type="ECO:0000256" key="7">
    <source>
        <dbReference type="SAM" id="MobiDB-lite"/>
    </source>
</evidence>
<evidence type="ECO:0000313" key="10">
    <source>
        <dbReference type="EMBL" id="GGO46353.1"/>
    </source>
</evidence>